<keyword evidence="2" id="KW-1185">Reference proteome</keyword>
<organism evidence="1 2">
    <name type="scientific">Caerostris extrusa</name>
    <name type="common">Bark spider</name>
    <name type="synonym">Caerostris bankana</name>
    <dbReference type="NCBI Taxonomy" id="172846"/>
    <lineage>
        <taxon>Eukaryota</taxon>
        <taxon>Metazoa</taxon>
        <taxon>Ecdysozoa</taxon>
        <taxon>Arthropoda</taxon>
        <taxon>Chelicerata</taxon>
        <taxon>Arachnida</taxon>
        <taxon>Araneae</taxon>
        <taxon>Araneomorphae</taxon>
        <taxon>Entelegynae</taxon>
        <taxon>Araneoidea</taxon>
        <taxon>Araneidae</taxon>
        <taxon>Caerostris</taxon>
    </lineage>
</organism>
<dbReference type="EMBL" id="BPLR01005480">
    <property type="protein sequence ID" value="GIY02671.1"/>
    <property type="molecule type" value="Genomic_DNA"/>
</dbReference>
<protein>
    <submittedName>
        <fullName evidence="1">Uncharacterized protein</fullName>
    </submittedName>
</protein>
<name>A0AAV4Q0M4_CAEEX</name>
<evidence type="ECO:0000313" key="2">
    <source>
        <dbReference type="Proteomes" id="UP001054945"/>
    </source>
</evidence>
<sequence>MFSCWLPVDASWPAVEQNKQTGYGEECRILGLGDDRDSGILGRLGAHRGLEQFPNEACSGNRRSSRAVRPFEETFPDICLSIFLILGDIARNFFNSKAVT</sequence>
<comment type="caution">
    <text evidence="1">The sequence shown here is derived from an EMBL/GenBank/DDBJ whole genome shotgun (WGS) entry which is preliminary data.</text>
</comment>
<reference evidence="1 2" key="1">
    <citation type="submission" date="2021-06" db="EMBL/GenBank/DDBJ databases">
        <title>Caerostris extrusa draft genome.</title>
        <authorList>
            <person name="Kono N."/>
            <person name="Arakawa K."/>
        </authorList>
    </citation>
    <scope>NUCLEOTIDE SEQUENCE [LARGE SCALE GENOMIC DNA]</scope>
</reference>
<gene>
    <name evidence="1" type="ORF">CEXT_336211</name>
</gene>
<proteinExistence type="predicted"/>
<evidence type="ECO:0000313" key="1">
    <source>
        <dbReference type="EMBL" id="GIY02671.1"/>
    </source>
</evidence>
<dbReference type="Proteomes" id="UP001054945">
    <property type="component" value="Unassembled WGS sequence"/>
</dbReference>
<accession>A0AAV4Q0M4</accession>
<dbReference type="AlphaFoldDB" id="A0AAV4Q0M4"/>